<dbReference type="Proteomes" id="UP000070444">
    <property type="component" value="Unassembled WGS sequence"/>
</dbReference>
<dbReference type="InterPro" id="IPR011545">
    <property type="entry name" value="DEAD/DEAH_box_helicase_dom"/>
</dbReference>
<dbReference type="SUPFAM" id="SSF52540">
    <property type="entry name" value="P-loop containing nucleoside triphosphate hydrolases"/>
    <property type="match status" value="1"/>
</dbReference>
<feature type="short sequence motif" description="Q motif" evidence="8">
    <location>
        <begin position="49"/>
        <end position="77"/>
    </location>
</feature>
<dbReference type="Pfam" id="PF00271">
    <property type="entry name" value="Helicase_C"/>
    <property type="match status" value="1"/>
</dbReference>
<evidence type="ECO:0000256" key="7">
    <source>
        <dbReference type="ARBA" id="ARBA00047984"/>
    </source>
</evidence>
<dbReference type="CDD" id="cd18787">
    <property type="entry name" value="SF2_C_DEAD"/>
    <property type="match status" value="1"/>
</dbReference>
<dbReference type="Pfam" id="PF00270">
    <property type="entry name" value="DEAD"/>
    <property type="match status" value="1"/>
</dbReference>
<gene>
    <name evidence="13" type="ORF">CONCODRAFT_4790</name>
</gene>
<feature type="domain" description="Helicase C-terminal" evidence="11">
    <location>
        <begin position="279"/>
        <end position="449"/>
    </location>
</feature>
<keyword evidence="2" id="KW-0547">Nucleotide-binding</keyword>
<evidence type="ECO:0000256" key="8">
    <source>
        <dbReference type="PROSITE-ProRule" id="PRU00552"/>
    </source>
</evidence>
<dbReference type="InterPro" id="IPR027417">
    <property type="entry name" value="P-loop_NTPase"/>
</dbReference>
<dbReference type="STRING" id="796925.A0A137PBR1"/>
<feature type="region of interest" description="Disordered" evidence="9">
    <location>
        <begin position="614"/>
        <end position="667"/>
    </location>
</feature>
<dbReference type="GO" id="GO:0003723">
    <property type="term" value="F:RNA binding"/>
    <property type="evidence" value="ECO:0007669"/>
    <property type="project" value="UniProtKB-KW"/>
</dbReference>
<dbReference type="InterPro" id="IPR050079">
    <property type="entry name" value="DEAD_box_RNA_helicase"/>
</dbReference>
<feature type="compositionally biased region" description="Basic and acidic residues" evidence="9">
    <location>
        <begin position="627"/>
        <end position="661"/>
    </location>
</feature>
<protein>
    <recommendedName>
        <fullName evidence="1">RNA helicase</fullName>
        <ecNumber evidence="1">3.6.4.13</ecNumber>
    </recommendedName>
</protein>
<dbReference type="InterPro" id="IPR001650">
    <property type="entry name" value="Helicase_C-like"/>
</dbReference>
<dbReference type="InterPro" id="IPR014001">
    <property type="entry name" value="Helicase_ATP-bd"/>
</dbReference>
<evidence type="ECO:0000256" key="4">
    <source>
        <dbReference type="ARBA" id="ARBA00022806"/>
    </source>
</evidence>
<accession>A0A137PBR1</accession>
<dbReference type="SMART" id="SM00487">
    <property type="entry name" value="DEXDc"/>
    <property type="match status" value="1"/>
</dbReference>
<evidence type="ECO:0000256" key="1">
    <source>
        <dbReference type="ARBA" id="ARBA00012552"/>
    </source>
</evidence>
<sequence length="667" mass="74412">MRSLICTGSTLSRVICPNLRTVRFWTNVRFYSQPLLKTEETESLSSLPSVLTDLPLSEFTLKALQTKGFEKLFPIQSHCFEPIVEGKDLLGRARTGTGKTLAFALPLVEKLLKSKSNYVKNPKALILAPTRELAIQVEKEVTMVANNQLKTMCVYGGSSYTPQINALRRGVDIIVGTPGRVQDLFDKGELNFKDIETLILDEADHMLDIGFAKDLENLIHGIKNSKKGLSTEESEHPFQFLLFSATVPEWVHKTVRTYLKPDYVKVDLIGNDTLKASASVTQLSIATPRKFGSEVICNLLSTKLSKNGRAIIFAERKSDCDALCTSVQNSSSVVAAVLHGDVTQQAREQSLLRFRSGKIQCLIATDVAARGLDIPSVELVIQSELPKNPETFIHRSGRTGRANNVGTCVTLFDPTTDDVSAIRNIERAAGFSFERVAVPSVESSLQKSIPLFLEELSKVPRSTFSKVEAAVATELEKLSSPLLSTPSKAITAALINNMSQMTSIRLPSLSLMDGRPHMRTFIAEFRDSKELASYIYQDLGIDHRVLELKNVTPTKENTQMVFDVREREAEALIEAIKEKDEIIKECLTLPPLIQVNQDRKKLIKRGTKNVTRGTEYLLSKYTSSGNRNDRGGRNDKNRGYGNDRNDRNNRSYGNDRNDKSRNYGKRY</sequence>
<keyword evidence="6" id="KW-0694">RNA-binding</keyword>
<keyword evidence="3" id="KW-0378">Hydrolase</keyword>
<evidence type="ECO:0000256" key="9">
    <source>
        <dbReference type="SAM" id="MobiDB-lite"/>
    </source>
</evidence>
<feature type="domain" description="Helicase ATP-binding" evidence="10">
    <location>
        <begin position="80"/>
        <end position="265"/>
    </location>
</feature>
<keyword evidence="5" id="KW-0067">ATP-binding</keyword>
<dbReference type="InterPro" id="IPR014014">
    <property type="entry name" value="RNA_helicase_DEAD_Q_motif"/>
</dbReference>
<evidence type="ECO:0000256" key="6">
    <source>
        <dbReference type="ARBA" id="ARBA00022884"/>
    </source>
</evidence>
<dbReference type="OrthoDB" id="4255at2759"/>
<dbReference type="SMART" id="SM00490">
    <property type="entry name" value="HELICc"/>
    <property type="match status" value="1"/>
</dbReference>
<keyword evidence="14" id="KW-1185">Reference proteome</keyword>
<dbReference type="PROSITE" id="PS51194">
    <property type="entry name" value="HELICASE_CTER"/>
    <property type="match status" value="1"/>
</dbReference>
<dbReference type="EC" id="3.6.4.13" evidence="1"/>
<dbReference type="PANTHER" id="PTHR47959">
    <property type="entry name" value="ATP-DEPENDENT RNA HELICASE RHLE-RELATED"/>
    <property type="match status" value="1"/>
</dbReference>
<dbReference type="GO" id="GO:0016787">
    <property type="term" value="F:hydrolase activity"/>
    <property type="evidence" value="ECO:0007669"/>
    <property type="project" value="UniProtKB-KW"/>
</dbReference>
<evidence type="ECO:0000313" key="14">
    <source>
        <dbReference type="Proteomes" id="UP000070444"/>
    </source>
</evidence>
<comment type="catalytic activity">
    <reaction evidence="7">
        <text>ATP + H2O = ADP + phosphate + H(+)</text>
        <dbReference type="Rhea" id="RHEA:13065"/>
        <dbReference type="ChEBI" id="CHEBI:15377"/>
        <dbReference type="ChEBI" id="CHEBI:15378"/>
        <dbReference type="ChEBI" id="CHEBI:30616"/>
        <dbReference type="ChEBI" id="CHEBI:43474"/>
        <dbReference type="ChEBI" id="CHEBI:456216"/>
        <dbReference type="EC" id="3.6.4.13"/>
    </reaction>
</comment>
<dbReference type="Gene3D" id="3.40.50.300">
    <property type="entry name" value="P-loop containing nucleotide triphosphate hydrolases"/>
    <property type="match status" value="2"/>
</dbReference>
<organism evidence="13 14">
    <name type="scientific">Conidiobolus coronatus (strain ATCC 28846 / CBS 209.66 / NRRL 28638)</name>
    <name type="common">Delacroixia coronata</name>
    <dbReference type="NCBI Taxonomy" id="796925"/>
    <lineage>
        <taxon>Eukaryota</taxon>
        <taxon>Fungi</taxon>
        <taxon>Fungi incertae sedis</taxon>
        <taxon>Zoopagomycota</taxon>
        <taxon>Entomophthoromycotina</taxon>
        <taxon>Entomophthoromycetes</taxon>
        <taxon>Entomophthorales</taxon>
        <taxon>Ancylistaceae</taxon>
        <taxon>Conidiobolus</taxon>
    </lineage>
</organism>
<dbReference type="EMBL" id="KQ964453">
    <property type="protein sequence ID" value="KXN72447.1"/>
    <property type="molecule type" value="Genomic_DNA"/>
</dbReference>
<dbReference type="PANTHER" id="PTHR47959:SF1">
    <property type="entry name" value="ATP-DEPENDENT RNA HELICASE DBPA"/>
    <property type="match status" value="1"/>
</dbReference>
<dbReference type="PROSITE" id="PS51195">
    <property type="entry name" value="Q_MOTIF"/>
    <property type="match status" value="1"/>
</dbReference>
<proteinExistence type="predicted"/>
<evidence type="ECO:0000313" key="13">
    <source>
        <dbReference type="EMBL" id="KXN72447.1"/>
    </source>
</evidence>
<name>A0A137PBR1_CONC2</name>
<dbReference type="CDD" id="cd00268">
    <property type="entry name" value="DEADc"/>
    <property type="match status" value="1"/>
</dbReference>
<dbReference type="GO" id="GO:0005829">
    <property type="term" value="C:cytosol"/>
    <property type="evidence" value="ECO:0007669"/>
    <property type="project" value="TreeGrafter"/>
</dbReference>
<keyword evidence="4" id="KW-0347">Helicase</keyword>
<evidence type="ECO:0000256" key="3">
    <source>
        <dbReference type="ARBA" id="ARBA00022801"/>
    </source>
</evidence>
<reference evidence="13 14" key="1">
    <citation type="journal article" date="2015" name="Genome Biol. Evol.">
        <title>Phylogenomic analyses indicate that early fungi evolved digesting cell walls of algal ancestors of land plants.</title>
        <authorList>
            <person name="Chang Y."/>
            <person name="Wang S."/>
            <person name="Sekimoto S."/>
            <person name="Aerts A.L."/>
            <person name="Choi C."/>
            <person name="Clum A."/>
            <person name="LaButti K.M."/>
            <person name="Lindquist E.A."/>
            <person name="Yee Ngan C."/>
            <person name="Ohm R.A."/>
            <person name="Salamov A.A."/>
            <person name="Grigoriev I.V."/>
            <person name="Spatafora J.W."/>
            <person name="Berbee M.L."/>
        </authorList>
    </citation>
    <scope>NUCLEOTIDE SEQUENCE [LARGE SCALE GENOMIC DNA]</scope>
    <source>
        <strain evidence="13 14">NRRL 28638</strain>
    </source>
</reference>
<evidence type="ECO:0000259" key="10">
    <source>
        <dbReference type="PROSITE" id="PS51192"/>
    </source>
</evidence>
<dbReference type="InterPro" id="IPR044742">
    <property type="entry name" value="DEAD/DEAH_RhlB"/>
</dbReference>
<dbReference type="PROSITE" id="PS51192">
    <property type="entry name" value="HELICASE_ATP_BIND_1"/>
    <property type="match status" value="1"/>
</dbReference>
<dbReference type="AlphaFoldDB" id="A0A137PBR1"/>
<evidence type="ECO:0000256" key="2">
    <source>
        <dbReference type="ARBA" id="ARBA00022741"/>
    </source>
</evidence>
<dbReference type="GO" id="GO:0003724">
    <property type="term" value="F:RNA helicase activity"/>
    <property type="evidence" value="ECO:0007669"/>
    <property type="project" value="UniProtKB-EC"/>
</dbReference>
<dbReference type="GO" id="GO:0005524">
    <property type="term" value="F:ATP binding"/>
    <property type="evidence" value="ECO:0007669"/>
    <property type="project" value="UniProtKB-KW"/>
</dbReference>
<feature type="domain" description="DEAD-box RNA helicase Q" evidence="12">
    <location>
        <begin position="49"/>
        <end position="77"/>
    </location>
</feature>
<evidence type="ECO:0000256" key="5">
    <source>
        <dbReference type="ARBA" id="ARBA00022840"/>
    </source>
</evidence>
<evidence type="ECO:0000259" key="12">
    <source>
        <dbReference type="PROSITE" id="PS51195"/>
    </source>
</evidence>
<evidence type="ECO:0000259" key="11">
    <source>
        <dbReference type="PROSITE" id="PS51194"/>
    </source>
</evidence>